<keyword evidence="3" id="KW-1185">Reference proteome</keyword>
<gene>
    <name evidence="2" type="ORF">GSLYS_00002463001</name>
</gene>
<dbReference type="Proteomes" id="UP001497497">
    <property type="component" value="Unassembled WGS sequence"/>
</dbReference>
<evidence type="ECO:0000256" key="1">
    <source>
        <dbReference type="SAM" id="MobiDB-lite"/>
    </source>
</evidence>
<accession>A0AAV2H5A5</accession>
<comment type="caution">
    <text evidence="2">The sequence shown here is derived from an EMBL/GenBank/DDBJ whole genome shotgun (WGS) entry which is preliminary data.</text>
</comment>
<protein>
    <submittedName>
        <fullName evidence="2">Uncharacterized protein</fullName>
    </submittedName>
</protein>
<dbReference type="EMBL" id="CAXITT010000030">
    <property type="protein sequence ID" value="CAL1528293.1"/>
    <property type="molecule type" value="Genomic_DNA"/>
</dbReference>
<proteinExistence type="predicted"/>
<evidence type="ECO:0000313" key="3">
    <source>
        <dbReference type="Proteomes" id="UP001497497"/>
    </source>
</evidence>
<feature type="compositionally biased region" description="Pro residues" evidence="1">
    <location>
        <begin position="226"/>
        <end position="237"/>
    </location>
</feature>
<name>A0AAV2H5A5_LYMST</name>
<organism evidence="2 3">
    <name type="scientific">Lymnaea stagnalis</name>
    <name type="common">Great pond snail</name>
    <name type="synonym">Helix stagnalis</name>
    <dbReference type="NCBI Taxonomy" id="6523"/>
    <lineage>
        <taxon>Eukaryota</taxon>
        <taxon>Metazoa</taxon>
        <taxon>Spiralia</taxon>
        <taxon>Lophotrochozoa</taxon>
        <taxon>Mollusca</taxon>
        <taxon>Gastropoda</taxon>
        <taxon>Heterobranchia</taxon>
        <taxon>Euthyneura</taxon>
        <taxon>Panpulmonata</taxon>
        <taxon>Hygrophila</taxon>
        <taxon>Lymnaeoidea</taxon>
        <taxon>Lymnaeidae</taxon>
        <taxon>Lymnaea</taxon>
    </lineage>
</organism>
<sequence>MSSCDETTVCSRALVNDVCMEKLTNQADSVAQCYEWANYLNCAHDVTCTCGLLDTGNDSRSDAVYVNIAKINYLLFTPPKCSDVLNDIALRVPEMLLSPDFLCFDRVTAMPKLIPVAKTLIEKAIEFDPWPSICPAVMQCATQYDQFKIDALSKKDYIAYCLTSTNLIQCTRTALCGCGLSAGPEAKALDSFLLSKYGDCSIVITLGSSDCGHIGEGGGIVADAPPAGPPSNSPPSSAPTSKSPSGMLPEQITTTKASVGGFVFGRNVGSERGRPGAELILGLIVTTMTCFLIVM</sequence>
<reference evidence="2 3" key="1">
    <citation type="submission" date="2024-04" db="EMBL/GenBank/DDBJ databases">
        <authorList>
            <consortium name="Genoscope - CEA"/>
            <person name="William W."/>
        </authorList>
    </citation>
    <scope>NUCLEOTIDE SEQUENCE [LARGE SCALE GENOMIC DNA]</scope>
</reference>
<evidence type="ECO:0000313" key="2">
    <source>
        <dbReference type="EMBL" id="CAL1528293.1"/>
    </source>
</evidence>
<dbReference type="AlphaFoldDB" id="A0AAV2H5A5"/>
<feature type="region of interest" description="Disordered" evidence="1">
    <location>
        <begin position="222"/>
        <end position="249"/>
    </location>
</feature>